<evidence type="ECO:0000313" key="2">
    <source>
        <dbReference type="Proteomes" id="UP000321721"/>
    </source>
</evidence>
<dbReference type="EMBL" id="VOOS01000004">
    <property type="protein sequence ID" value="TXB64588.1"/>
    <property type="molecule type" value="Genomic_DNA"/>
</dbReference>
<dbReference type="RefSeq" id="WP_147100713.1">
    <property type="nucleotide sequence ID" value="NZ_VOOS01000004.1"/>
</dbReference>
<dbReference type="InterPro" id="IPR003772">
    <property type="entry name" value="YceD"/>
</dbReference>
<protein>
    <submittedName>
        <fullName evidence="1">DUF177 domain-containing protein</fullName>
    </submittedName>
</protein>
<dbReference type="Pfam" id="PF02620">
    <property type="entry name" value="YceD"/>
    <property type="match status" value="1"/>
</dbReference>
<accession>A0A5C6RQP7</accession>
<dbReference type="Proteomes" id="UP000321721">
    <property type="component" value="Unassembled WGS sequence"/>
</dbReference>
<proteinExistence type="predicted"/>
<dbReference type="AlphaFoldDB" id="A0A5C6RQP7"/>
<evidence type="ECO:0000313" key="1">
    <source>
        <dbReference type="EMBL" id="TXB64588.1"/>
    </source>
</evidence>
<sequence length="168" mass="19756">MKVLKDYTIQFVSLKLGTHFFEYEVDNKFFEEFDFFEFLDATFKVELAFEKQSTMMLLNFNISGEITVPCDRCLEDLNIAIEGEEKLIVKFGDEPYDGTDDIVILPENAYEINVAQYIYEFIEVNIPQKRAHDEDECDVEAIKKLNEYKVKSNDKIDPRWSGLDKFNN</sequence>
<organism evidence="1 2">
    <name type="scientific">Vicingus serpentipes</name>
    <dbReference type="NCBI Taxonomy" id="1926625"/>
    <lineage>
        <taxon>Bacteria</taxon>
        <taxon>Pseudomonadati</taxon>
        <taxon>Bacteroidota</taxon>
        <taxon>Flavobacteriia</taxon>
        <taxon>Flavobacteriales</taxon>
        <taxon>Vicingaceae</taxon>
        <taxon>Vicingus</taxon>
    </lineage>
</organism>
<keyword evidence="2" id="KW-1185">Reference proteome</keyword>
<reference evidence="1 2" key="1">
    <citation type="submission" date="2019-08" db="EMBL/GenBank/DDBJ databases">
        <title>Genome of Vicingus serpentipes NCIMB 15042.</title>
        <authorList>
            <person name="Bowman J.P."/>
        </authorList>
    </citation>
    <scope>NUCLEOTIDE SEQUENCE [LARGE SCALE GENOMIC DNA]</scope>
    <source>
        <strain evidence="1 2">NCIMB 15042</strain>
    </source>
</reference>
<name>A0A5C6RQP7_9FLAO</name>
<dbReference type="OrthoDB" id="1524821at2"/>
<gene>
    <name evidence="1" type="ORF">FRY74_09045</name>
</gene>
<comment type="caution">
    <text evidence="1">The sequence shown here is derived from an EMBL/GenBank/DDBJ whole genome shotgun (WGS) entry which is preliminary data.</text>
</comment>